<name>A0A6A1TIB9_NEOGA</name>
<dbReference type="AlphaFoldDB" id="A0A6A1TIB9"/>
<dbReference type="Pfam" id="PF02569">
    <property type="entry name" value="Pantoate_ligase"/>
    <property type="match status" value="1"/>
</dbReference>
<dbReference type="InterPro" id="IPR042176">
    <property type="entry name" value="Pantoate_ligase_C"/>
</dbReference>
<feature type="binding site" evidence="8">
    <location>
        <position position="61"/>
    </location>
    <ligand>
        <name>(R)-pantoate</name>
        <dbReference type="ChEBI" id="CHEBI:15980"/>
    </ligand>
</feature>
<dbReference type="NCBIfam" id="TIGR00018">
    <property type="entry name" value="panC"/>
    <property type="match status" value="1"/>
</dbReference>
<feature type="binding site" evidence="8">
    <location>
        <begin position="30"/>
        <end position="37"/>
    </location>
    <ligand>
        <name>ATP</name>
        <dbReference type="ChEBI" id="CHEBI:30616"/>
    </ligand>
</feature>
<comment type="pathway">
    <text evidence="1 8">Cofactor biosynthesis; (R)-pantothenate biosynthesis; (R)-pantothenate from (R)-pantoate and beta-alanine: step 1/1.</text>
</comment>
<dbReference type="EMBL" id="VZUL01000003">
    <property type="protein sequence ID" value="KAB1083082.1"/>
    <property type="molecule type" value="Genomic_DNA"/>
</dbReference>
<dbReference type="Proteomes" id="UP000386575">
    <property type="component" value="Unassembled WGS sequence"/>
</dbReference>
<dbReference type="PANTHER" id="PTHR21299">
    <property type="entry name" value="CYTIDYLATE KINASE/PANTOATE-BETA-ALANINE LIGASE"/>
    <property type="match status" value="1"/>
</dbReference>
<comment type="caution">
    <text evidence="10">The sequence shown here is derived from an EMBL/GenBank/DDBJ whole genome shotgun (WGS) entry which is preliminary data.</text>
</comment>
<comment type="subunit">
    <text evidence="8">Homodimer.</text>
</comment>
<evidence type="ECO:0000256" key="5">
    <source>
        <dbReference type="ARBA" id="ARBA00022741"/>
    </source>
</evidence>
<feature type="binding site" evidence="8">
    <location>
        <begin position="184"/>
        <end position="187"/>
    </location>
    <ligand>
        <name>ATP</name>
        <dbReference type="ChEBI" id="CHEBI:30616"/>
    </ligand>
</feature>
<comment type="catalytic activity">
    <reaction evidence="7 8">
        <text>(R)-pantoate + beta-alanine + ATP = (R)-pantothenate + AMP + diphosphate + H(+)</text>
        <dbReference type="Rhea" id="RHEA:10912"/>
        <dbReference type="ChEBI" id="CHEBI:15378"/>
        <dbReference type="ChEBI" id="CHEBI:15980"/>
        <dbReference type="ChEBI" id="CHEBI:29032"/>
        <dbReference type="ChEBI" id="CHEBI:30616"/>
        <dbReference type="ChEBI" id="CHEBI:33019"/>
        <dbReference type="ChEBI" id="CHEBI:57966"/>
        <dbReference type="ChEBI" id="CHEBI:456215"/>
        <dbReference type="EC" id="6.3.2.1"/>
    </reaction>
</comment>
<keyword evidence="6 8" id="KW-0067">ATP-binding</keyword>
<dbReference type="InterPro" id="IPR004821">
    <property type="entry name" value="Cyt_trans-like"/>
</dbReference>
<feature type="binding site" evidence="8">
    <location>
        <begin position="147"/>
        <end position="150"/>
    </location>
    <ligand>
        <name>ATP</name>
        <dbReference type="ChEBI" id="CHEBI:30616"/>
    </ligand>
</feature>
<dbReference type="Gene3D" id="3.30.1300.10">
    <property type="entry name" value="Pantoate-beta-alanine ligase, C-terminal domain"/>
    <property type="match status" value="1"/>
</dbReference>
<evidence type="ECO:0000256" key="7">
    <source>
        <dbReference type="ARBA" id="ARBA00048258"/>
    </source>
</evidence>
<evidence type="ECO:0000256" key="1">
    <source>
        <dbReference type="ARBA" id="ARBA00004990"/>
    </source>
</evidence>
<dbReference type="PANTHER" id="PTHR21299:SF1">
    <property type="entry name" value="PANTOATE--BETA-ALANINE LIGASE"/>
    <property type="match status" value="1"/>
</dbReference>
<evidence type="ECO:0000256" key="4">
    <source>
        <dbReference type="ARBA" id="ARBA00022655"/>
    </source>
</evidence>
<reference evidence="10 11" key="1">
    <citation type="submission" date="2019-09" db="EMBL/GenBank/DDBJ databases">
        <title>Genome sequencing of Ng87 strain.</title>
        <authorList>
            <person name="Karasev E.S."/>
            <person name="Andronov E."/>
        </authorList>
    </citation>
    <scope>NUCLEOTIDE SEQUENCE [LARGE SCALE GENOMIC DNA]</scope>
    <source>
        <strain evidence="10 11">Ng87</strain>
    </source>
</reference>
<dbReference type="FunFam" id="3.40.50.620:FF:000013">
    <property type="entry name" value="Pantothenate synthetase"/>
    <property type="match status" value="1"/>
</dbReference>
<sequence>MRVLSSIETLRAALAAAKAKGGTVGLVPTMGYLHAGHMELVSRARAENETVVASIFVNPLQFGPAEDLSRYPRDLERDKAMLETAGLDILFAPGVEDMYPQPMKTVVDVPELGCELEGAVRPGHFAGVATVVNKLFNIVQPRNAYFGEKDYQQVVIIKRMVDDLALPVRVVSVPTVRDPDGLALSSRNVYLSEDERRAAVVVPRALDEAVRLVAQGLTDPQVLEEKLVGFIDREPLAKPDVVAVRDASTLQTIAKIEDPVVVALFVRIGTTKLLDNRVIAKKRCLGQEKRDECRGLVKAPDAQSDPGDEGWSADRLPDRLHDADGAAAG</sequence>
<comment type="similarity">
    <text evidence="2 8">Belongs to the pantothenate synthetase family.</text>
</comment>
<evidence type="ECO:0000313" key="11">
    <source>
        <dbReference type="Proteomes" id="UP000386575"/>
    </source>
</evidence>
<dbReference type="CDD" id="cd00560">
    <property type="entry name" value="PanC"/>
    <property type="match status" value="1"/>
</dbReference>
<evidence type="ECO:0000256" key="3">
    <source>
        <dbReference type="ARBA" id="ARBA00022598"/>
    </source>
</evidence>
<feature type="binding site" evidence="8">
    <location>
        <position position="153"/>
    </location>
    <ligand>
        <name>(R)-pantoate</name>
        <dbReference type="ChEBI" id="CHEBI:15980"/>
    </ligand>
</feature>
<keyword evidence="8" id="KW-0963">Cytoplasm</keyword>
<feature type="compositionally biased region" description="Basic and acidic residues" evidence="9">
    <location>
        <begin position="315"/>
        <end position="329"/>
    </location>
</feature>
<keyword evidence="5 8" id="KW-0547">Nucleotide-binding</keyword>
<dbReference type="SUPFAM" id="SSF52374">
    <property type="entry name" value="Nucleotidylyl transferase"/>
    <property type="match status" value="1"/>
</dbReference>
<evidence type="ECO:0000256" key="9">
    <source>
        <dbReference type="SAM" id="MobiDB-lite"/>
    </source>
</evidence>
<dbReference type="InterPro" id="IPR014729">
    <property type="entry name" value="Rossmann-like_a/b/a_fold"/>
</dbReference>
<dbReference type="GO" id="GO:0005524">
    <property type="term" value="F:ATP binding"/>
    <property type="evidence" value="ECO:0007669"/>
    <property type="project" value="UniProtKB-KW"/>
</dbReference>
<accession>A0A6A1TIB9</accession>
<dbReference type="GO" id="GO:0015940">
    <property type="term" value="P:pantothenate biosynthetic process"/>
    <property type="evidence" value="ECO:0007669"/>
    <property type="project" value="UniProtKB-UniRule"/>
</dbReference>
<feature type="binding site" evidence="8">
    <location>
        <position position="61"/>
    </location>
    <ligand>
        <name>beta-alanine</name>
        <dbReference type="ChEBI" id="CHEBI:57966"/>
    </ligand>
</feature>
<protein>
    <recommendedName>
        <fullName evidence="8">Pantothenate synthetase</fullName>
        <shortName evidence="8">PS</shortName>
        <ecNumber evidence="8">6.3.2.1</ecNumber>
    </recommendedName>
    <alternativeName>
        <fullName evidence="8">Pantoate--beta-alanine ligase</fullName>
    </alternativeName>
    <alternativeName>
        <fullName evidence="8">Pantoate-activating enzyme</fullName>
    </alternativeName>
</protein>
<dbReference type="GO" id="GO:0005829">
    <property type="term" value="C:cytosol"/>
    <property type="evidence" value="ECO:0007669"/>
    <property type="project" value="TreeGrafter"/>
</dbReference>
<feature type="binding site" evidence="8">
    <location>
        <position position="176"/>
    </location>
    <ligand>
        <name>ATP</name>
        <dbReference type="ChEBI" id="CHEBI:30616"/>
    </ligand>
</feature>
<organism evidence="10 11">
    <name type="scientific">Neorhizobium galegae</name>
    <name type="common">Rhizobium galegae</name>
    <dbReference type="NCBI Taxonomy" id="399"/>
    <lineage>
        <taxon>Bacteria</taxon>
        <taxon>Pseudomonadati</taxon>
        <taxon>Pseudomonadota</taxon>
        <taxon>Alphaproteobacteria</taxon>
        <taxon>Hyphomicrobiales</taxon>
        <taxon>Rhizobiaceae</taxon>
        <taxon>Rhizobium/Agrobacterium group</taxon>
        <taxon>Neorhizobium</taxon>
    </lineage>
</organism>
<evidence type="ECO:0000256" key="8">
    <source>
        <dbReference type="HAMAP-Rule" id="MF_00158"/>
    </source>
</evidence>
<dbReference type="EC" id="6.3.2.1" evidence="8"/>
<dbReference type="UniPathway" id="UPA00028">
    <property type="reaction ID" value="UER00005"/>
</dbReference>
<dbReference type="Gene3D" id="3.40.50.620">
    <property type="entry name" value="HUPs"/>
    <property type="match status" value="1"/>
</dbReference>
<dbReference type="RefSeq" id="WP_151046472.1">
    <property type="nucleotide sequence ID" value="NZ_VZUL01000003.1"/>
</dbReference>
<dbReference type="GO" id="GO:0004592">
    <property type="term" value="F:pantoate-beta-alanine ligase activity"/>
    <property type="evidence" value="ECO:0007669"/>
    <property type="project" value="UniProtKB-UniRule"/>
</dbReference>
<comment type="miscellaneous">
    <text evidence="8">The reaction proceeds by a bi uni uni bi ping pong mechanism.</text>
</comment>
<proteinExistence type="inferred from homology"/>
<evidence type="ECO:0000256" key="2">
    <source>
        <dbReference type="ARBA" id="ARBA00009256"/>
    </source>
</evidence>
<comment type="function">
    <text evidence="8">Catalyzes the condensation of pantoate with beta-alanine in an ATP-dependent reaction via a pantoyl-adenylate intermediate.</text>
</comment>
<evidence type="ECO:0000313" key="10">
    <source>
        <dbReference type="EMBL" id="KAB1083082.1"/>
    </source>
</evidence>
<feature type="active site" description="Proton donor" evidence="8">
    <location>
        <position position="37"/>
    </location>
</feature>
<comment type="subcellular location">
    <subcellularLocation>
        <location evidence="8">Cytoplasm</location>
    </subcellularLocation>
</comment>
<keyword evidence="4 8" id="KW-0566">Pantothenate biosynthesis</keyword>
<feature type="region of interest" description="Disordered" evidence="9">
    <location>
        <begin position="296"/>
        <end position="329"/>
    </location>
</feature>
<evidence type="ECO:0000256" key="6">
    <source>
        <dbReference type="ARBA" id="ARBA00022840"/>
    </source>
</evidence>
<dbReference type="NCBIfam" id="TIGR00125">
    <property type="entry name" value="cyt_tran_rel"/>
    <property type="match status" value="1"/>
</dbReference>
<dbReference type="InterPro" id="IPR003721">
    <property type="entry name" value="Pantoate_ligase"/>
</dbReference>
<dbReference type="HAMAP" id="MF_00158">
    <property type="entry name" value="PanC"/>
    <property type="match status" value="1"/>
</dbReference>
<gene>
    <name evidence="8" type="primary">panC</name>
    <name evidence="10" type="ORF">F4V91_25955</name>
</gene>
<keyword evidence="3 8" id="KW-0436">Ligase</keyword>